<dbReference type="OrthoDB" id="4257622at2"/>
<gene>
    <name evidence="1" type="ORF">FRACA_680038</name>
</gene>
<proteinExistence type="predicted"/>
<dbReference type="RefSeq" id="WP_101835226.1">
    <property type="nucleotide sequence ID" value="NZ_FZMO01000534.1"/>
</dbReference>
<dbReference type="Proteomes" id="UP000234331">
    <property type="component" value="Unassembled WGS sequence"/>
</dbReference>
<evidence type="ECO:0008006" key="3">
    <source>
        <dbReference type="Google" id="ProtNLM"/>
    </source>
</evidence>
<dbReference type="AlphaFoldDB" id="A0A2I2L0C9"/>
<evidence type="ECO:0000313" key="1">
    <source>
        <dbReference type="EMBL" id="SNQ51364.1"/>
    </source>
</evidence>
<dbReference type="EMBL" id="FZMO01000534">
    <property type="protein sequence ID" value="SNQ51364.1"/>
    <property type="molecule type" value="Genomic_DNA"/>
</dbReference>
<protein>
    <recommendedName>
        <fullName evidence="3">PIN domain-containing protein</fullName>
    </recommendedName>
</protein>
<organism evidence="1 2">
    <name type="scientific">Frankia canadensis</name>
    <dbReference type="NCBI Taxonomy" id="1836972"/>
    <lineage>
        <taxon>Bacteria</taxon>
        <taxon>Bacillati</taxon>
        <taxon>Actinomycetota</taxon>
        <taxon>Actinomycetes</taxon>
        <taxon>Frankiales</taxon>
        <taxon>Frankiaceae</taxon>
        <taxon>Frankia</taxon>
    </lineage>
</organism>
<evidence type="ECO:0000313" key="2">
    <source>
        <dbReference type="Proteomes" id="UP000234331"/>
    </source>
</evidence>
<name>A0A2I2L0C9_9ACTN</name>
<reference evidence="1 2" key="1">
    <citation type="submission" date="2017-06" db="EMBL/GenBank/DDBJ databases">
        <authorList>
            <person name="Kim H.J."/>
            <person name="Triplett B.A."/>
        </authorList>
    </citation>
    <scope>NUCLEOTIDE SEQUENCE [LARGE SCALE GENOMIC DNA]</scope>
    <source>
        <strain evidence="1">FRACA_ARgP5</strain>
    </source>
</reference>
<accession>A0A2I2L0C9</accession>
<keyword evidence="2" id="KW-1185">Reference proteome</keyword>
<sequence length="161" mass="17139">MIARTVVYDAGMLVALLRDSSAARLRHHGLRAAPHRPVVIGPVLAQAWRPDPKTVHAFSQYLKDCTVPQTRETAPPIRVATSVPAGCVACARIFTLDSYKRAGVMLADARFPAKKRADVIDALVVIVAALHGPAQILTSDPDGIAAYAATLARADIVVEAI</sequence>